<organism evidence="1 2">
    <name type="scientific">Triparma retinervis</name>
    <dbReference type="NCBI Taxonomy" id="2557542"/>
    <lineage>
        <taxon>Eukaryota</taxon>
        <taxon>Sar</taxon>
        <taxon>Stramenopiles</taxon>
        <taxon>Ochrophyta</taxon>
        <taxon>Bolidophyceae</taxon>
        <taxon>Parmales</taxon>
        <taxon>Triparmaceae</taxon>
        <taxon>Triparma</taxon>
    </lineage>
</organism>
<dbReference type="AlphaFoldDB" id="A0A9W6Z9D3"/>
<dbReference type="OrthoDB" id="2157380at2759"/>
<dbReference type="GO" id="GO:0005737">
    <property type="term" value="C:cytoplasm"/>
    <property type="evidence" value="ECO:0007669"/>
    <property type="project" value="TreeGrafter"/>
</dbReference>
<dbReference type="InterPro" id="IPR019332">
    <property type="entry name" value="OSCP1"/>
</dbReference>
<reference evidence="1" key="1">
    <citation type="submission" date="2022-07" db="EMBL/GenBank/DDBJ databases">
        <title>Genome analysis of Parmales, a sister group of diatoms, reveals the evolutionary specialization of diatoms from phago-mixotrophs to photoautotrophs.</title>
        <authorList>
            <person name="Ban H."/>
            <person name="Sato S."/>
            <person name="Yoshikawa S."/>
            <person name="Kazumasa Y."/>
            <person name="Nakamura Y."/>
            <person name="Ichinomiya M."/>
            <person name="Saitoh K."/>
            <person name="Sato N."/>
            <person name="Blanc-Mathieu R."/>
            <person name="Endo H."/>
            <person name="Kuwata A."/>
            <person name="Ogata H."/>
        </authorList>
    </citation>
    <scope>NUCLEOTIDE SEQUENCE</scope>
</reference>
<evidence type="ECO:0000313" key="1">
    <source>
        <dbReference type="EMBL" id="GMH46305.1"/>
    </source>
</evidence>
<dbReference type="Pfam" id="PF10188">
    <property type="entry name" value="Oscp1"/>
    <property type="match status" value="1"/>
</dbReference>
<dbReference type="EMBL" id="BRXZ01001767">
    <property type="protein sequence ID" value="GMH46305.1"/>
    <property type="molecule type" value="Genomic_DNA"/>
</dbReference>
<comment type="caution">
    <text evidence="1">The sequence shown here is derived from an EMBL/GenBank/DDBJ whole genome shotgun (WGS) entry which is preliminary data.</text>
</comment>
<dbReference type="PANTHER" id="PTHR21439">
    <property type="entry name" value="OXIDORED-NITRO DOMAIN-CONTAINING PROTEIN"/>
    <property type="match status" value="1"/>
</dbReference>
<evidence type="ECO:0000313" key="2">
    <source>
        <dbReference type="Proteomes" id="UP001165082"/>
    </source>
</evidence>
<gene>
    <name evidence="1" type="ORF">TrRE_jg6063</name>
</gene>
<dbReference type="GO" id="GO:0005886">
    <property type="term" value="C:plasma membrane"/>
    <property type="evidence" value="ECO:0007669"/>
    <property type="project" value="TreeGrafter"/>
</dbReference>
<dbReference type="PANTHER" id="PTHR21439:SF0">
    <property type="entry name" value="PROTEIN OSCP1"/>
    <property type="match status" value="1"/>
</dbReference>
<name>A0A9W6Z9D3_9STRA</name>
<feature type="non-terminal residue" evidence="1">
    <location>
        <position position="1"/>
    </location>
</feature>
<dbReference type="Proteomes" id="UP001165082">
    <property type="component" value="Unassembled WGS sequence"/>
</dbReference>
<proteinExistence type="predicted"/>
<sequence>MSKQYESYPIIITVPSSKTHPPHHVSYLINALLSHSYPNDPRYNKGTFVTVMAKGPQNQHKLQSLFDHTDSCKVLQDVIRTMLARSFVEELFRPQEMYTTSSTRQIFNKLAHSSIMRINETSMDKLFDLMTMGVKYQWISCNVPQQMVQSTYNHLTALRQISEGSEVAELVDSCSKLVKETYCNLSVGNWYMLHQQM</sequence>
<protein>
    <submittedName>
        <fullName evidence="1">Uncharacterized protein</fullName>
    </submittedName>
</protein>
<keyword evidence="2" id="KW-1185">Reference proteome</keyword>
<accession>A0A9W6Z9D3</accession>